<accession>A0AAE0SSW3</accession>
<evidence type="ECO:0000313" key="2">
    <source>
        <dbReference type="EMBL" id="KAK3597333.1"/>
    </source>
</evidence>
<gene>
    <name evidence="2" type="ORF">CHS0354_010971</name>
</gene>
<protein>
    <submittedName>
        <fullName evidence="2">Uncharacterized protein</fullName>
    </submittedName>
</protein>
<proteinExistence type="predicted"/>
<dbReference type="AlphaFoldDB" id="A0AAE0SSW3"/>
<reference evidence="2" key="2">
    <citation type="journal article" date="2021" name="Genome Biol. Evol.">
        <title>Developing a high-quality reference genome for a parasitic bivalve with doubly uniparental inheritance (Bivalvia: Unionida).</title>
        <authorList>
            <person name="Smith C.H."/>
        </authorList>
    </citation>
    <scope>NUCLEOTIDE SEQUENCE</scope>
    <source>
        <strain evidence="2">CHS0354</strain>
        <tissue evidence="2">Mantle</tissue>
    </source>
</reference>
<keyword evidence="3" id="KW-1185">Reference proteome</keyword>
<feature type="non-terminal residue" evidence="2">
    <location>
        <position position="53"/>
    </location>
</feature>
<dbReference type="Proteomes" id="UP001195483">
    <property type="component" value="Unassembled WGS sequence"/>
</dbReference>
<reference evidence="2" key="3">
    <citation type="submission" date="2023-05" db="EMBL/GenBank/DDBJ databases">
        <authorList>
            <person name="Smith C.H."/>
        </authorList>
    </citation>
    <scope>NUCLEOTIDE SEQUENCE</scope>
    <source>
        <strain evidence="2">CHS0354</strain>
        <tissue evidence="2">Mantle</tissue>
    </source>
</reference>
<evidence type="ECO:0000256" key="1">
    <source>
        <dbReference type="SAM" id="MobiDB-lite"/>
    </source>
</evidence>
<organism evidence="2 3">
    <name type="scientific">Potamilus streckersoni</name>
    <dbReference type="NCBI Taxonomy" id="2493646"/>
    <lineage>
        <taxon>Eukaryota</taxon>
        <taxon>Metazoa</taxon>
        <taxon>Spiralia</taxon>
        <taxon>Lophotrochozoa</taxon>
        <taxon>Mollusca</taxon>
        <taxon>Bivalvia</taxon>
        <taxon>Autobranchia</taxon>
        <taxon>Heteroconchia</taxon>
        <taxon>Palaeoheterodonta</taxon>
        <taxon>Unionida</taxon>
        <taxon>Unionoidea</taxon>
        <taxon>Unionidae</taxon>
        <taxon>Ambleminae</taxon>
        <taxon>Lampsilini</taxon>
        <taxon>Potamilus</taxon>
    </lineage>
</organism>
<comment type="caution">
    <text evidence="2">The sequence shown here is derived from an EMBL/GenBank/DDBJ whole genome shotgun (WGS) entry which is preliminary data.</text>
</comment>
<name>A0AAE0SSW3_9BIVA</name>
<dbReference type="EMBL" id="JAEAOA010000682">
    <property type="protein sequence ID" value="KAK3597333.1"/>
    <property type="molecule type" value="Genomic_DNA"/>
</dbReference>
<evidence type="ECO:0000313" key="3">
    <source>
        <dbReference type="Proteomes" id="UP001195483"/>
    </source>
</evidence>
<feature type="region of interest" description="Disordered" evidence="1">
    <location>
        <begin position="1"/>
        <end position="20"/>
    </location>
</feature>
<feature type="non-terminal residue" evidence="2">
    <location>
        <position position="1"/>
    </location>
</feature>
<sequence>PILELSQSVSKSSDKPTVSSYDKGVDEFIQTRIENFSKPMNYIWPVRNDMFLR</sequence>
<reference evidence="2" key="1">
    <citation type="journal article" date="2021" name="Genome Biol. Evol.">
        <title>A High-Quality Reference Genome for a Parasitic Bivalve with Doubly Uniparental Inheritance (Bivalvia: Unionida).</title>
        <authorList>
            <person name="Smith C.H."/>
        </authorList>
    </citation>
    <scope>NUCLEOTIDE SEQUENCE</scope>
    <source>
        <strain evidence="2">CHS0354</strain>
    </source>
</reference>